<name>A0ABQ7ZGG4_BRANA</name>
<comment type="caution">
    <text evidence="1">The sequence shown here is derived from an EMBL/GenBank/DDBJ whole genome shotgun (WGS) entry which is preliminary data.</text>
</comment>
<reference evidence="1 2" key="1">
    <citation type="submission" date="2021-05" db="EMBL/GenBank/DDBJ databases">
        <title>Genome Assembly of Synthetic Allotetraploid Brassica napus Reveals Homoeologous Exchanges between Subgenomes.</title>
        <authorList>
            <person name="Davis J.T."/>
        </authorList>
    </citation>
    <scope>NUCLEOTIDE SEQUENCE [LARGE SCALE GENOMIC DNA]</scope>
    <source>
        <strain evidence="2">cv. Da-Ae</strain>
        <tissue evidence="1">Seedling</tissue>
    </source>
</reference>
<sequence length="114" mass="13275">DGSTRRGQVVEVDGEKLFRYSRLNSTLHQCNWLYRFDVLNNLFSLGFMFLKEHLKLAPFNSLKSSINPSESTFPEEMIQTGIFTIDVMNLYSSLKMYMRPFMKESTLVKTSMSL</sequence>
<keyword evidence="2" id="KW-1185">Reference proteome</keyword>
<evidence type="ECO:0000313" key="2">
    <source>
        <dbReference type="Proteomes" id="UP000824890"/>
    </source>
</evidence>
<gene>
    <name evidence="1" type="ORF">HID58_066632</name>
</gene>
<organism evidence="1 2">
    <name type="scientific">Brassica napus</name>
    <name type="common">Rape</name>
    <dbReference type="NCBI Taxonomy" id="3708"/>
    <lineage>
        <taxon>Eukaryota</taxon>
        <taxon>Viridiplantae</taxon>
        <taxon>Streptophyta</taxon>
        <taxon>Embryophyta</taxon>
        <taxon>Tracheophyta</taxon>
        <taxon>Spermatophyta</taxon>
        <taxon>Magnoliopsida</taxon>
        <taxon>eudicotyledons</taxon>
        <taxon>Gunneridae</taxon>
        <taxon>Pentapetalae</taxon>
        <taxon>rosids</taxon>
        <taxon>malvids</taxon>
        <taxon>Brassicales</taxon>
        <taxon>Brassicaceae</taxon>
        <taxon>Brassiceae</taxon>
        <taxon>Brassica</taxon>
    </lineage>
</organism>
<feature type="non-terminal residue" evidence="1">
    <location>
        <position position="1"/>
    </location>
</feature>
<proteinExistence type="predicted"/>
<evidence type="ECO:0000313" key="1">
    <source>
        <dbReference type="EMBL" id="KAH0879238.1"/>
    </source>
</evidence>
<accession>A0ABQ7ZGG4</accession>
<dbReference type="Proteomes" id="UP000824890">
    <property type="component" value="Unassembled WGS sequence"/>
</dbReference>
<dbReference type="EMBL" id="JAGKQM010000015">
    <property type="protein sequence ID" value="KAH0879238.1"/>
    <property type="molecule type" value="Genomic_DNA"/>
</dbReference>
<protein>
    <submittedName>
        <fullName evidence="1">Uncharacterized protein</fullName>
    </submittedName>
</protein>